<organism evidence="1 2">
    <name type="scientific">Cannabis sativa</name>
    <name type="common">Hemp</name>
    <name type="synonym">Marijuana</name>
    <dbReference type="NCBI Taxonomy" id="3483"/>
    <lineage>
        <taxon>Eukaryota</taxon>
        <taxon>Viridiplantae</taxon>
        <taxon>Streptophyta</taxon>
        <taxon>Embryophyta</taxon>
        <taxon>Tracheophyta</taxon>
        <taxon>Spermatophyta</taxon>
        <taxon>Magnoliopsida</taxon>
        <taxon>eudicotyledons</taxon>
        <taxon>Gunneridae</taxon>
        <taxon>Pentapetalae</taxon>
        <taxon>rosids</taxon>
        <taxon>fabids</taxon>
        <taxon>Rosales</taxon>
        <taxon>Cannabaceae</taxon>
        <taxon>Cannabis</taxon>
    </lineage>
</organism>
<dbReference type="AlphaFoldDB" id="A0A803PRN2"/>
<proteinExistence type="predicted"/>
<keyword evidence="2" id="KW-1185">Reference proteome</keyword>
<dbReference type="EnsemblPlants" id="evm.model.05.74">
    <property type="protein sequence ID" value="cds.evm.model.05.74"/>
    <property type="gene ID" value="evm.TU.05.74"/>
</dbReference>
<evidence type="ECO:0000313" key="1">
    <source>
        <dbReference type="EnsemblPlants" id="cds.evm.model.05.74"/>
    </source>
</evidence>
<reference evidence="1" key="2">
    <citation type="submission" date="2021-03" db="UniProtKB">
        <authorList>
            <consortium name="EnsemblPlants"/>
        </authorList>
    </citation>
    <scope>IDENTIFICATION</scope>
</reference>
<protein>
    <submittedName>
        <fullName evidence="1">Uncharacterized protein</fullName>
    </submittedName>
</protein>
<name>A0A803PRN2_CANSA</name>
<accession>A0A803PRN2</accession>
<dbReference type="Gramene" id="evm.model.05.74">
    <property type="protein sequence ID" value="cds.evm.model.05.74"/>
    <property type="gene ID" value="evm.TU.05.74"/>
</dbReference>
<sequence>MRGSFSSLSRVPPTPTVLTLSHSFLNDSNASTQNAPRVTSTVIIAPVLSPAHDPKLGPKLLGLRPDTSGAHFLGLGLRCVQKMKKFRCGWLRLGFGEEEIPVDLGIGERCLFSDPYAETLDLMLKILICIWKDQILGFCLGRSNWICRDGEWVETEDNDEDLFGNCPHVTRSDTIDGCK</sequence>
<dbReference type="EMBL" id="UZAU01000409">
    <property type="status" value="NOT_ANNOTATED_CDS"/>
    <property type="molecule type" value="Genomic_DNA"/>
</dbReference>
<evidence type="ECO:0000313" key="2">
    <source>
        <dbReference type="Proteomes" id="UP000596661"/>
    </source>
</evidence>
<reference evidence="1" key="1">
    <citation type="submission" date="2018-11" db="EMBL/GenBank/DDBJ databases">
        <authorList>
            <person name="Grassa J C."/>
        </authorList>
    </citation>
    <scope>NUCLEOTIDE SEQUENCE [LARGE SCALE GENOMIC DNA]</scope>
</reference>
<dbReference type="Proteomes" id="UP000596661">
    <property type="component" value="Chromosome 5"/>
</dbReference>